<evidence type="ECO:0000313" key="3">
    <source>
        <dbReference type="Proteomes" id="UP001597055"/>
    </source>
</evidence>
<evidence type="ECO:0000256" key="1">
    <source>
        <dbReference type="SAM" id="MobiDB-lite"/>
    </source>
</evidence>
<keyword evidence="3" id="KW-1185">Reference proteome</keyword>
<accession>A0ABW3AH82</accession>
<evidence type="ECO:0000313" key="2">
    <source>
        <dbReference type="EMBL" id="MFD0789899.1"/>
    </source>
</evidence>
<protein>
    <submittedName>
        <fullName evidence="2">LGFP repeat-containing protein</fullName>
    </submittedName>
</protein>
<feature type="region of interest" description="Disordered" evidence="1">
    <location>
        <begin position="13"/>
        <end position="34"/>
    </location>
</feature>
<sequence>MTTFLSLSFTSAGAVASGPTSPDLRPSDVSTGALATPVQPPGFDEPLTHGWTPTGGDGLATTVDPPFFGEFALEVVAVGVDATTAFGVQGPGAPAALAVAPAADGRLLLTAAVTTTSGVVALAATVTPPAAGEASIPAVWGAGSEAVLVWGGAPVARRRFTGSLADPSGDVVVGGGTVSGPAVIAAVRLRDRLTAEEDAAFAAAGAQGMGEIDSLVLSGAEGYLGAPTADETVTGWMRWRPFENGVVYWSSATGAHAVKGDFLVAHNNRGGAAGRLGLPTTAEMGLSQLMTHLRQPRAKGFRGIRLSDVIVSASDLGLDDLVIEAREAPTKPIGPGPRESKSWDSFRERDALDLGVLTGTDAGRVISVAGSRSDVGAIVRAAAELRVTGVSAAVEGSPSPLRALLEAPAAETAALNAQLEAVYARSFLETATGSALGRDGVEGVFVNRLGRGGDDGPLRWRRRRGGREPEPRTDAAADLTAGMADRVLASVKDGLAQGTMSVLEASVLAPAAHLEVPAFTELLRPGVETDASPLTDAPPDFLDLVEESSRLGIEVKVISDGRKYAIRGPRAQMFQNGLLLHTGSGGVIELYDEILAHWLLLGGPDGFLGLPNYSQIAIVDGAYAEFAGGRIYWSAATGAHEVHGAILEKVLRSRPVGASPWGFPTSDESDVAGHPGARVSFFQYGAVYWRADIGAVAISQDFLTHWMTGGGIGRYGMPTSEVQKGGNRGVEWQTFTRAVLGRTAQTGVFEQFQASITRVTAQNIDDGVEFTPWPRSDTTAELFVKGWIWVDGVEVLHQTSPRATTAVDVNWKTAPFDLRPDTTVRIRIEAYDHDSLSKNDHLATYDRTWSYGDGLWGFADTLGPHLEQGPHEWTSSNADQGDVKFSYAISLPGGVDPRHTRERHFWRFRNTGRDHLPWSMYKETFVDIDGDDVNYFTDPFDSWYYDAEYEDVADGGNCFGYSVSAQRAFHGLGQIPQPLSLQTSDQRDDAVWRVINRGQGTQKAASVVLHKIAAKLSADYCDPRLVWSRIKTSTDRGFPVILSFRKKDAGHAVMVYHCDQQPDGVKRMYIADSNVPWTPGSTDDSSMFEIHPDGSYTIKPDGMYDDWEGGAWERGELGERYMMDIPEHTVLSPLRTPNSDIATQLACLVGGIISSDGAAIAQVESGGRKLVGDQRRRLLDEWRGQAVLSAAAAKVGIAEKREPDAAAAETPWLGALRGQELLAASASLLTGLTPGGAFDVDRVSAALESAAVLPGFTTAKDSWGPIAFEASRWADELETDIQLRPEINIDTVITLGALPRAAFIHAEDDRVGGPDVVAFRGPVPDDLRITLRGRGRSYRHAVAAHGGLVRLASSLAAGATDTVSATRMAGERPSVAMTTSGIAKTVSAALSVSSAVGSLAWTVPLGVASGVDAEVRWMPGRPGIAVRHGAAVDEGEFRWSTSSEAVYAAPAARAGETVRIVPADAASPLGAMRLQRESVLGDLIATEVIDPR</sequence>
<organism evidence="2 3">
    <name type="scientific">Microbacterium insulae</name>
    <dbReference type="NCBI Taxonomy" id="483014"/>
    <lineage>
        <taxon>Bacteria</taxon>
        <taxon>Bacillati</taxon>
        <taxon>Actinomycetota</taxon>
        <taxon>Actinomycetes</taxon>
        <taxon>Micrococcales</taxon>
        <taxon>Microbacteriaceae</taxon>
        <taxon>Microbacterium</taxon>
    </lineage>
</organism>
<gene>
    <name evidence="2" type="ORF">ACFQ0P_05770</name>
</gene>
<dbReference type="Proteomes" id="UP001597055">
    <property type="component" value="Unassembled WGS sequence"/>
</dbReference>
<dbReference type="EMBL" id="JBHTII010000001">
    <property type="protein sequence ID" value="MFD0789899.1"/>
    <property type="molecule type" value="Genomic_DNA"/>
</dbReference>
<name>A0ABW3AH82_9MICO</name>
<proteinExistence type="predicted"/>
<reference evidence="3" key="1">
    <citation type="journal article" date="2019" name="Int. J. Syst. Evol. Microbiol.">
        <title>The Global Catalogue of Microorganisms (GCM) 10K type strain sequencing project: providing services to taxonomists for standard genome sequencing and annotation.</title>
        <authorList>
            <consortium name="The Broad Institute Genomics Platform"/>
            <consortium name="The Broad Institute Genome Sequencing Center for Infectious Disease"/>
            <person name="Wu L."/>
            <person name="Ma J."/>
        </authorList>
    </citation>
    <scope>NUCLEOTIDE SEQUENCE [LARGE SCALE GENOMIC DNA]</scope>
    <source>
        <strain evidence="3">CCUG 54523</strain>
    </source>
</reference>
<dbReference type="Pfam" id="PF08310">
    <property type="entry name" value="LGFP"/>
    <property type="match status" value="3"/>
</dbReference>
<dbReference type="InterPro" id="IPR013207">
    <property type="entry name" value="LGFP"/>
</dbReference>
<comment type="caution">
    <text evidence="2">The sequence shown here is derived from an EMBL/GenBank/DDBJ whole genome shotgun (WGS) entry which is preliminary data.</text>
</comment>
<dbReference type="RefSeq" id="WP_204981155.1">
    <property type="nucleotide sequence ID" value="NZ_JBHTII010000001.1"/>
</dbReference>